<evidence type="ECO:0000313" key="2">
    <source>
        <dbReference type="Proteomes" id="UP000325902"/>
    </source>
</evidence>
<gene>
    <name evidence="1" type="ORF">DBV05_g9295</name>
</gene>
<keyword evidence="2" id="KW-1185">Reference proteome</keyword>
<protein>
    <submittedName>
        <fullName evidence="1">Uncharacterized protein</fullName>
    </submittedName>
</protein>
<dbReference type="AlphaFoldDB" id="A0A5N5D2Z4"/>
<comment type="caution">
    <text evidence="1">The sequence shown here is derived from an EMBL/GenBank/DDBJ whole genome shotgun (WGS) entry which is preliminary data.</text>
</comment>
<reference evidence="1 2" key="1">
    <citation type="journal article" date="2019" name="Sci. Rep.">
        <title>A multi-omics analysis of the grapevine pathogen Lasiodiplodia theobromae reveals that temperature affects the expression of virulence- and pathogenicity-related genes.</title>
        <authorList>
            <person name="Felix C."/>
            <person name="Meneses R."/>
            <person name="Goncalves M.F.M."/>
            <person name="Tilleman L."/>
            <person name="Duarte A.S."/>
            <person name="Jorrin-Novo J.V."/>
            <person name="Van de Peer Y."/>
            <person name="Deforce D."/>
            <person name="Van Nieuwerburgh F."/>
            <person name="Esteves A.C."/>
            <person name="Alves A."/>
        </authorList>
    </citation>
    <scope>NUCLEOTIDE SEQUENCE [LARGE SCALE GENOMIC DNA]</scope>
    <source>
        <strain evidence="1 2">LA-SOL3</strain>
    </source>
</reference>
<proteinExistence type="predicted"/>
<dbReference type="EMBL" id="VCHE01000086">
    <property type="protein sequence ID" value="KAB2572063.1"/>
    <property type="molecule type" value="Genomic_DNA"/>
</dbReference>
<accession>A0A5N5D2Z4</accession>
<evidence type="ECO:0000313" key="1">
    <source>
        <dbReference type="EMBL" id="KAB2572063.1"/>
    </source>
</evidence>
<dbReference type="Proteomes" id="UP000325902">
    <property type="component" value="Unassembled WGS sequence"/>
</dbReference>
<organism evidence="1 2">
    <name type="scientific">Lasiodiplodia theobromae</name>
    <dbReference type="NCBI Taxonomy" id="45133"/>
    <lineage>
        <taxon>Eukaryota</taxon>
        <taxon>Fungi</taxon>
        <taxon>Dikarya</taxon>
        <taxon>Ascomycota</taxon>
        <taxon>Pezizomycotina</taxon>
        <taxon>Dothideomycetes</taxon>
        <taxon>Dothideomycetes incertae sedis</taxon>
        <taxon>Botryosphaeriales</taxon>
        <taxon>Botryosphaeriaceae</taxon>
        <taxon>Lasiodiplodia</taxon>
    </lineage>
</organism>
<sequence>MLCYRLEVQLCLDWLYYSTNRVMDDIIDSDENQLQGMASPVMLWRLTQDIVGLCDFVLIPTMMPDVPQDCEPDVAARRARRAHPRV</sequence>
<name>A0A5N5D2Z4_9PEZI</name>